<gene>
    <name evidence="2" type="ORF">SAMN05421853_103157</name>
</gene>
<protein>
    <submittedName>
        <fullName evidence="2">Uncharacterized protein</fullName>
    </submittedName>
</protein>
<organism evidence="2 3">
    <name type="scientific">Roseivivax halotolerans</name>
    <dbReference type="NCBI Taxonomy" id="93684"/>
    <lineage>
        <taxon>Bacteria</taxon>
        <taxon>Pseudomonadati</taxon>
        <taxon>Pseudomonadota</taxon>
        <taxon>Alphaproteobacteria</taxon>
        <taxon>Rhodobacterales</taxon>
        <taxon>Roseobacteraceae</taxon>
        <taxon>Roseivivax</taxon>
    </lineage>
</organism>
<proteinExistence type="predicted"/>
<reference evidence="3" key="1">
    <citation type="submission" date="2016-10" db="EMBL/GenBank/DDBJ databases">
        <authorList>
            <person name="Varghese N."/>
            <person name="Submissions S."/>
        </authorList>
    </citation>
    <scope>NUCLEOTIDE SEQUENCE [LARGE SCALE GENOMIC DNA]</scope>
    <source>
        <strain evidence="3">JCM 10271</strain>
    </source>
</reference>
<accession>A0A1I5X637</accession>
<evidence type="ECO:0000313" key="3">
    <source>
        <dbReference type="Proteomes" id="UP000243106"/>
    </source>
</evidence>
<dbReference type="EMBL" id="FOXV01000003">
    <property type="protein sequence ID" value="SFQ27286.1"/>
    <property type="molecule type" value="Genomic_DNA"/>
</dbReference>
<dbReference type="AlphaFoldDB" id="A0A1I5X637"/>
<dbReference type="Proteomes" id="UP000243106">
    <property type="component" value="Unassembled WGS sequence"/>
</dbReference>
<keyword evidence="3" id="KW-1185">Reference proteome</keyword>
<keyword evidence="1" id="KW-0732">Signal</keyword>
<sequence length="173" mass="18329">MPARYLVAAGLTLAATPLGAGPFETETARAAFGAEIRELILDEPELVGRALNPPVPAPSDIYADARDEDLGRLEAERAALFAETRPRIGPDGAPVALAFLTGPDCADCAAAEAELATLMERLGLAATRLDASDPDVAQAMDRLTLDTLPSYVLPDMMVRGQIPPFVLERYISP</sequence>
<dbReference type="RefSeq" id="WP_093009875.1">
    <property type="nucleotide sequence ID" value="NZ_FOXV01000003.1"/>
</dbReference>
<feature type="chain" id="PRO_5017263965" evidence="1">
    <location>
        <begin position="21"/>
        <end position="173"/>
    </location>
</feature>
<feature type="signal peptide" evidence="1">
    <location>
        <begin position="1"/>
        <end position="20"/>
    </location>
</feature>
<name>A0A1I5X637_9RHOB</name>
<evidence type="ECO:0000256" key="1">
    <source>
        <dbReference type="SAM" id="SignalP"/>
    </source>
</evidence>
<evidence type="ECO:0000313" key="2">
    <source>
        <dbReference type="EMBL" id="SFQ27286.1"/>
    </source>
</evidence>
<dbReference type="STRING" id="93684.SAMN05421853_103157"/>